<dbReference type="Proteomes" id="UP000289996">
    <property type="component" value="Unassembled WGS sequence"/>
</dbReference>
<dbReference type="EMBL" id="UYIG01000126">
    <property type="protein sequence ID" value="VDG28897.1"/>
    <property type="molecule type" value="Genomic_DNA"/>
</dbReference>
<gene>
    <name evidence="1" type="ORF">MUDAN_MDHGFNIF_03298</name>
</gene>
<keyword evidence="2" id="KW-1185">Reference proteome</keyword>
<accession>A0A660E2N5</accession>
<evidence type="ECO:0000313" key="1">
    <source>
        <dbReference type="EMBL" id="VDG28897.1"/>
    </source>
</evidence>
<reference evidence="1 2" key="1">
    <citation type="submission" date="2018-11" db="EMBL/GenBank/DDBJ databases">
        <authorList>
            <person name="Wuyts S."/>
        </authorList>
    </citation>
    <scope>NUCLEOTIDE SEQUENCE [LARGE SCALE GENOMIC DNA]</scope>
    <source>
        <strain evidence="1">Lactobacillus mudanjiangensis AMBF249</strain>
    </source>
</reference>
<organism evidence="1 2">
    <name type="scientific">Lactiplantibacillus mudanjiangensis</name>
    <dbReference type="NCBI Taxonomy" id="1296538"/>
    <lineage>
        <taxon>Bacteria</taxon>
        <taxon>Bacillati</taxon>
        <taxon>Bacillota</taxon>
        <taxon>Bacilli</taxon>
        <taxon>Lactobacillales</taxon>
        <taxon>Lactobacillaceae</taxon>
        <taxon>Lactiplantibacillus</taxon>
    </lineage>
</organism>
<sequence>MNSCNQQLNMSKMINTKYGYVTPQEAEMDAHLDKWTKRRAKQHGAFSLEKIRRYSMERIKRGINKLGHVTFIYANGNVAITNFSNTVKNQADMNLVRAYELKRRKQRAKNKTMPIS</sequence>
<name>A0A660E2N5_9LACO</name>
<protein>
    <submittedName>
        <fullName evidence="1">Uncharacterized protein</fullName>
    </submittedName>
</protein>
<proteinExistence type="predicted"/>
<evidence type="ECO:0000313" key="2">
    <source>
        <dbReference type="Proteomes" id="UP000289996"/>
    </source>
</evidence>
<dbReference type="AlphaFoldDB" id="A0A660E2N5"/>